<reference evidence="1 2" key="1">
    <citation type="journal article" date="2008" name="Proc. Natl. Acad. Sci. U.S.A.">
        <title>Niche adaptation and genome expansion in the chlorophyll d-producing cyanobacterium Acaryochloris marina.</title>
        <authorList>
            <person name="Swingley W.D."/>
            <person name="Chen M."/>
            <person name="Cheung P.C."/>
            <person name="Conrad A.L."/>
            <person name="Dejesa L.C."/>
            <person name="Hao J."/>
            <person name="Honchak B.M."/>
            <person name="Karbach L.E."/>
            <person name="Kurdoglu A."/>
            <person name="Lahiri S."/>
            <person name="Mastrian S.D."/>
            <person name="Miyashita H."/>
            <person name="Page L."/>
            <person name="Ramakrishna P."/>
            <person name="Satoh S."/>
            <person name="Sattley W.M."/>
            <person name="Shimada Y."/>
            <person name="Taylor H.L."/>
            <person name="Tomo T."/>
            <person name="Tsuchiya T."/>
            <person name="Wang Z.T."/>
            <person name="Raymond J."/>
            <person name="Mimuro M."/>
            <person name="Blankenship R.E."/>
            <person name="Touchman J.W."/>
        </authorList>
    </citation>
    <scope>NUCLEOTIDE SEQUENCE [LARGE SCALE GENOMIC DNA]</scope>
    <source>
        <strain evidence="2">MBIC 11017</strain>
    </source>
</reference>
<evidence type="ECO:0000313" key="2">
    <source>
        <dbReference type="Proteomes" id="UP000000268"/>
    </source>
</evidence>
<gene>
    <name evidence="1" type="ordered locus">AM1_4371</name>
</gene>
<dbReference type="HOGENOM" id="CLU_3283127_0_0_3"/>
<dbReference type="KEGG" id="amr:AM1_4371"/>
<accession>B0CEV3</accession>
<dbReference type="STRING" id="329726.AM1_4371"/>
<dbReference type="AlphaFoldDB" id="B0CEV3"/>
<evidence type="ECO:0000313" key="1">
    <source>
        <dbReference type="EMBL" id="ABW29350.1"/>
    </source>
</evidence>
<keyword evidence="2" id="KW-1185">Reference proteome</keyword>
<dbReference type="Proteomes" id="UP000000268">
    <property type="component" value="Chromosome"/>
</dbReference>
<dbReference type="EMBL" id="CP000828">
    <property type="protein sequence ID" value="ABW29350.1"/>
    <property type="molecule type" value="Genomic_DNA"/>
</dbReference>
<name>B0CEV3_ACAM1</name>
<organism evidence="1 2">
    <name type="scientific">Acaryochloris marina (strain MBIC 11017)</name>
    <dbReference type="NCBI Taxonomy" id="329726"/>
    <lineage>
        <taxon>Bacteria</taxon>
        <taxon>Bacillati</taxon>
        <taxon>Cyanobacteriota</taxon>
        <taxon>Cyanophyceae</taxon>
        <taxon>Acaryochloridales</taxon>
        <taxon>Acaryochloridaceae</taxon>
        <taxon>Acaryochloris</taxon>
    </lineage>
</organism>
<sequence length="40" mass="4811">MLVKLGSYRNYLNEESWDRWVSQCKGIGLDKHSRATQYYD</sequence>
<protein>
    <submittedName>
        <fullName evidence="1">Uncharacterized protein</fullName>
    </submittedName>
</protein>
<proteinExistence type="predicted"/>